<dbReference type="InterPro" id="IPR043502">
    <property type="entry name" value="DNA/RNA_pol_sf"/>
</dbReference>
<feature type="region of interest" description="Disordered" evidence="4">
    <location>
        <begin position="20"/>
        <end position="40"/>
    </location>
</feature>
<proteinExistence type="inferred from homology"/>
<dbReference type="Gene3D" id="1.10.340.70">
    <property type="match status" value="1"/>
</dbReference>
<dbReference type="InterPro" id="IPR050951">
    <property type="entry name" value="Retrovirus_Pol_polyprotein"/>
</dbReference>
<dbReference type="InterPro" id="IPR043128">
    <property type="entry name" value="Rev_trsase/Diguanyl_cyclase"/>
</dbReference>
<feature type="domain" description="Integrase catalytic" evidence="6">
    <location>
        <begin position="846"/>
        <end position="998"/>
    </location>
</feature>
<dbReference type="SUPFAM" id="SSF56672">
    <property type="entry name" value="DNA/RNA polymerases"/>
    <property type="match status" value="1"/>
</dbReference>
<dbReference type="GO" id="GO:0015074">
    <property type="term" value="P:DNA integration"/>
    <property type="evidence" value="ECO:0007669"/>
    <property type="project" value="InterPro"/>
</dbReference>
<evidence type="ECO:0000256" key="4">
    <source>
        <dbReference type="SAM" id="MobiDB-lite"/>
    </source>
</evidence>
<dbReference type="Gene3D" id="3.30.70.270">
    <property type="match status" value="2"/>
</dbReference>
<protein>
    <recommendedName>
        <fullName evidence="3">Gypsy retrotransposon integrase-like protein 1</fullName>
        <ecNumber evidence="2">3.1.26.4</ecNumber>
    </recommendedName>
</protein>
<dbReference type="CDD" id="cd01647">
    <property type="entry name" value="RT_LTR"/>
    <property type="match status" value="1"/>
</dbReference>
<dbReference type="PANTHER" id="PTHR37984">
    <property type="entry name" value="PROTEIN CBG26694"/>
    <property type="match status" value="1"/>
</dbReference>
<dbReference type="SUPFAM" id="SSF53098">
    <property type="entry name" value="Ribonuclease H-like"/>
    <property type="match status" value="1"/>
</dbReference>
<evidence type="ECO:0000313" key="7">
    <source>
        <dbReference type="Ensembl" id="ENSCCRP00015047618.1"/>
    </source>
</evidence>
<dbReference type="CDD" id="cd09274">
    <property type="entry name" value="RNase_HI_RT_Ty3"/>
    <property type="match status" value="1"/>
</dbReference>
<dbReference type="Gene3D" id="3.30.420.10">
    <property type="entry name" value="Ribonuclease H-like superfamily/Ribonuclease H"/>
    <property type="match status" value="1"/>
</dbReference>
<feature type="domain" description="Reverse transcriptase" evidence="5">
    <location>
        <begin position="308"/>
        <end position="484"/>
    </location>
</feature>
<evidence type="ECO:0000259" key="5">
    <source>
        <dbReference type="PROSITE" id="PS50878"/>
    </source>
</evidence>
<dbReference type="InterPro" id="IPR001584">
    <property type="entry name" value="Integrase_cat-core"/>
</dbReference>
<evidence type="ECO:0000256" key="1">
    <source>
        <dbReference type="ARBA" id="ARBA00010879"/>
    </source>
</evidence>
<dbReference type="GO" id="GO:0003676">
    <property type="term" value="F:nucleic acid binding"/>
    <property type="evidence" value="ECO:0007669"/>
    <property type="project" value="InterPro"/>
</dbReference>
<reference evidence="7" key="1">
    <citation type="submission" date="2025-08" db="UniProtKB">
        <authorList>
            <consortium name="Ensembl"/>
        </authorList>
    </citation>
    <scope>IDENTIFICATION</scope>
</reference>
<dbReference type="Pfam" id="PF17919">
    <property type="entry name" value="RT_RNaseH_2"/>
    <property type="match status" value="1"/>
</dbReference>
<dbReference type="InterPro" id="IPR012337">
    <property type="entry name" value="RNaseH-like_sf"/>
</dbReference>
<sequence length="1158" mass="131497">MSQKQLKIVRDDVTCSQVSTVAERVQHKPSGQSRKTRYPDRKFTQSKPSAFCASCGKHPDHKWNEGKCPAKGSTCSYCHKPNHWMAVCRKRAVHTLNVEALEESDDEILNISLTDVVHPAAALTVDKWSVHLMILSQRVQFKIDTGAKCNTLTLDSYQQLVHTGELKRSNKLLRSYSNHKLKPVAAVDLSVHYKQCVTDAEFEIVDIAQESVLSGATAEALGLIARLNSVQNVAEAKADSPVEGILEQDIVPQGLRDFPELIRTTGTLPGKYTIKIEPKAKGVVHPVRRQPAALKGQIVKKLHEMEENGYIKKVEQPTEWVSSMVAVSRGDKLRICIDPSDLNKVIKREHYPMRTVEEVVSSMPGARIFSVLDAKSGFLQIELDEESSFLTTFNTPIGRFRWLRLPFGIKCAPEIYQRIMDGMLEGITGAVAIMDDILIAAPTVKMHDEILCKVIERATSYNLKLNFNKCRIRQSQVPYIGHLLTAEGLKPDPAKVQAVRGMPEPVDKEGVRRFLGFVTYLSKFIPNLSEEDAPLRQLLKSNVEFAWQTAQKRAFARLKELCSHPPVLKYFDPSGPVEIFCDASSSGLGAVLLQDDHPVAFSSRSLTDAETRYAQIEKEMLSIVHACTKFHHYIFGKSVTVYNDHKPLEDIFKKSLLATPMRIQRMRLRIQWYDLTVRYRKGKDMELPDTLSRAQLSHNTPELEHLECVSMLNYVAVSEEKYAELQECTKKELSTLQHIIQQGWPEHRRDAPTTVQPYWDSKSQLTICDGVVYKGLRIVIPPTMRQHMLKLIHQSHLGIVKSKQRAREVLYWPGMSAEIEEVVKNCSKCAEFQNKLPRLPLKPTETPELPFEQVASDIFEFDGKHFILLVDYFSKYIEVDELKDQRSRTAIEILKSQFSRHGIPTVLRTDNGPQYASEEFRDFCESYGISHLTSSPHTPHSNGEAERAVQTVKRLWNKAPDRHLALLDYRTTPLETVELSPAQLLMGRRPRNKLPTAQQLLIPKAYNSLKIRHLLNRSKASQKYYYDKGRTMHTRPALVPGEEVRMQPYPGHAKWSPAVVVQRHSSTPRSYIVNSGGVEFRRNSQHLRKSTARANQSRHFMQNEPWEELPDALPEQEELIPPLVGTSALPAKDSLNVDKPQPCLPYITKHGRVVKPPE</sequence>
<dbReference type="FunFam" id="3.30.420.10:FF:000063">
    <property type="entry name" value="Retrovirus-related Pol polyprotein from transposon 297-like Protein"/>
    <property type="match status" value="1"/>
</dbReference>
<dbReference type="InterPro" id="IPR041577">
    <property type="entry name" value="RT_RNaseH_2"/>
</dbReference>
<dbReference type="InterPro" id="IPR041588">
    <property type="entry name" value="Integrase_H2C2"/>
</dbReference>
<dbReference type="InterPro" id="IPR036397">
    <property type="entry name" value="RNaseH_sf"/>
</dbReference>
<dbReference type="EC" id="3.1.26.4" evidence="2"/>
<dbReference type="Proteomes" id="UP000694700">
    <property type="component" value="Unplaced"/>
</dbReference>
<evidence type="ECO:0000256" key="3">
    <source>
        <dbReference type="ARBA" id="ARBA00039658"/>
    </source>
</evidence>
<dbReference type="Pfam" id="PF17921">
    <property type="entry name" value="Integrase_H2C2"/>
    <property type="match status" value="1"/>
</dbReference>
<dbReference type="InterPro" id="IPR000477">
    <property type="entry name" value="RT_dom"/>
</dbReference>
<evidence type="ECO:0000313" key="8">
    <source>
        <dbReference type="Proteomes" id="UP000694700"/>
    </source>
</evidence>
<dbReference type="PANTHER" id="PTHR37984:SF8">
    <property type="entry name" value="CCHC-TYPE DOMAIN-CONTAINING PROTEIN"/>
    <property type="match status" value="1"/>
</dbReference>
<dbReference type="Pfam" id="PF00665">
    <property type="entry name" value="rve"/>
    <property type="match status" value="1"/>
</dbReference>
<dbReference type="AlphaFoldDB" id="A0A8C1VBP0"/>
<dbReference type="Pfam" id="PF00078">
    <property type="entry name" value="RVT_1"/>
    <property type="match status" value="1"/>
</dbReference>
<dbReference type="Ensembl" id="ENSCCRT00015049212.1">
    <property type="protein sequence ID" value="ENSCCRP00015047618.1"/>
    <property type="gene ID" value="ENSCCRG00015019713.1"/>
</dbReference>
<organism evidence="7 8">
    <name type="scientific">Cyprinus carpio</name>
    <name type="common">Common carp</name>
    <dbReference type="NCBI Taxonomy" id="7962"/>
    <lineage>
        <taxon>Eukaryota</taxon>
        <taxon>Metazoa</taxon>
        <taxon>Chordata</taxon>
        <taxon>Craniata</taxon>
        <taxon>Vertebrata</taxon>
        <taxon>Euteleostomi</taxon>
        <taxon>Actinopterygii</taxon>
        <taxon>Neopterygii</taxon>
        <taxon>Teleostei</taxon>
        <taxon>Ostariophysi</taxon>
        <taxon>Cypriniformes</taxon>
        <taxon>Cyprinidae</taxon>
        <taxon>Cyprininae</taxon>
        <taxon>Cyprinus</taxon>
    </lineage>
</organism>
<dbReference type="FunFam" id="3.30.70.270:FF:000026">
    <property type="entry name" value="Transposon Ty3-G Gag-Pol polyprotein"/>
    <property type="match status" value="1"/>
</dbReference>
<dbReference type="GO" id="GO:0004523">
    <property type="term" value="F:RNA-DNA hybrid ribonuclease activity"/>
    <property type="evidence" value="ECO:0007669"/>
    <property type="project" value="UniProtKB-EC"/>
</dbReference>
<dbReference type="PROSITE" id="PS50878">
    <property type="entry name" value="RT_POL"/>
    <property type="match status" value="1"/>
</dbReference>
<accession>A0A8C1VBP0</accession>
<dbReference type="PROSITE" id="PS50994">
    <property type="entry name" value="INTEGRASE"/>
    <property type="match status" value="1"/>
</dbReference>
<name>A0A8C1VBP0_CYPCA</name>
<comment type="similarity">
    <text evidence="1">Belongs to the beta type-B retroviral polymerase family. HERV class-II K(HML-2) pol subfamily.</text>
</comment>
<evidence type="ECO:0000259" key="6">
    <source>
        <dbReference type="PROSITE" id="PS50994"/>
    </source>
</evidence>
<evidence type="ECO:0000256" key="2">
    <source>
        <dbReference type="ARBA" id="ARBA00012180"/>
    </source>
</evidence>
<dbReference type="CDD" id="cd05481">
    <property type="entry name" value="retropepsin_like_LTR_1"/>
    <property type="match status" value="1"/>
</dbReference>
<dbReference type="Gene3D" id="3.10.10.10">
    <property type="entry name" value="HIV Type 1 Reverse Transcriptase, subunit A, domain 1"/>
    <property type="match status" value="1"/>
</dbReference>
<dbReference type="FunFam" id="1.10.340.70:FF:000003">
    <property type="entry name" value="Protein CBG25708"/>
    <property type="match status" value="1"/>
</dbReference>